<feature type="transmembrane region" description="Helical" evidence="5">
    <location>
        <begin position="12"/>
        <end position="35"/>
    </location>
</feature>
<feature type="transmembrane region" description="Helical" evidence="5">
    <location>
        <begin position="189"/>
        <end position="211"/>
    </location>
</feature>
<keyword evidence="2 5" id="KW-0812">Transmembrane</keyword>
<sequence length="291" mass="32714">MSQATLLSNDTLVIPVVSTRITLLLLTGVASHVSLSPPNAPAPPKECLHSRTLFERGVRWVTFCSKMMIWTAVVTDAYATYHAYQLQRSHYHHEEPLLFSYDIQPPPNTTVHTFPLDSVHPTPPNALHPSLTPLFLLGVLSVFIGASLRLWCFRTLGRLFTFELTIRPSHTLVTSGPYSLVRHPSYTGIYLTLLGASVVAFAPGSLLREYWALPLSRCHRAVFPSLSGCGWSHTAVLLMLLVAFWFAKVGHALRSMHRRMEVEDGELRRVFGEVWEDYAEQVPWKLLPGVF</sequence>
<feature type="transmembrane region" description="Helical" evidence="5">
    <location>
        <begin position="231"/>
        <end position="250"/>
    </location>
</feature>
<reference evidence="6" key="1">
    <citation type="journal article" date="2021" name="New Phytol.">
        <title>Evolutionary innovations through gain and loss of genes in the ectomycorrhizal Boletales.</title>
        <authorList>
            <person name="Wu G."/>
            <person name="Miyauchi S."/>
            <person name="Morin E."/>
            <person name="Kuo A."/>
            <person name="Drula E."/>
            <person name="Varga T."/>
            <person name="Kohler A."/>
            <person name="Feng B."/>
            <person name="Cao Y."/>
            <person name="Lipzen A."/>
            <person name="Daum C."/>
            <person name="Hundley H."/>
            <person name="Pangilinan J."/>
            <person name="Johnson J."/>
            <person name="Barry K."/>
            <person name="LaButti K."/>
            <person name="Ng V."/>
            <person name="Ahrendt S."/>
            <person name="Min B."/>
            <person name="Choi I.G."/>
            <person name="Park H."/>
            <person name="Plett J.M."/>
            <person name="Magnuson J."/>
            <person name="Spatafora J.W."/>
            <person name="Nagy L.G."/>
            <person name="Henrissat B."/>
            <person name="Grigoriev I.V."/>
            <person name="Yang Z.L."/>
            <person name="Xu J."/>
            <person name="Martin F.M."/>
        </authorList>
    </citation>
    <scope>NUCLEOTIDE SEQUENCE</scope>
    <source>
        <strain evidence="6">KKN 215</strain>
    </source>
</reference>
<dbReference type="GO" id="GO:0032259">
    <property type="term" value="P:methylation"/>
    <property type="evidence" value="ECO:0007669"/>
    <property type="project" value="UniProtKB-KW"/>
</dbReference>
<dbReference type="AlphaFoldDB" id="A0A8K0UDR3"/>
<keyword evidence="5" id="KW-0949">S-adenosyl-L-methionine</keyword>
<comment type="subcellular location">
    <subcellularLocation>
        <location evidence="5">Endoplasmic reticulum membrane</location>
        <topology evidence="5">Multi-pass membrane protein</topology>
    </subcellularLocation>
    <subcellularLocation>
        <location evidence="1">Membrane</location>
        <topology evidence="1">Multi-pass membrane protein</topology>
    </subcellularLocation>
</comment>
<dbReference type="EC" id="2.1.1.100" evidence="5"/>
<evidence type="ECO:0000256" key="2">
    <source>
        <dbReference type="ARBA" id="ARBA00022692"/>
    </source>
</evidence>
<dbReference type="GO" id="GO:0005789">
    <property type="term" value="C:endoplasmic reticulum membrane"/>
    <property type="evidence" value="ECO:0007669"/>
    <property type="project" value="UniProtKB-SubCell"/>
</dbReference>
<evidence type="ECO:0000256" key="4">
    <source>
        <dbReference type="ARBA" id="ARBA00023136"/>
    </source>
</evidence>
<dbReference type="PANTHER" id="PTHR12714:SF9">
    <property type="entry name" value="PROTEIN-S-ISOPRENYLCYSTEINE O-METHYLTRANSFERASE"/>
    <property type="match status" value="1"/>
</dbReference>
<keyword evidence="4 5" id="KW-0472">Membrane</keyword>
<name>A0A8K0UDR3_9AGAR</name>
<comment type="catalytic activity">
    <reaction evidence="5">
        <text>[protein]-C-terminal S-[(2E,6E)-farnesyl]-L-cysteine + S-adenosyl-L-methionine = [protein]-C-terminal S-[(2E,6E)-farnesyl]-L-cysteine methyl ester + S-adenosyl-L-homocysteine</text>
        <dbReference type="Rhea" id="RHEA:21672"/>
        <dbReference type="Rhea" id="RHEA-COMP:12125"/>
        <dbReference type="Rhea" id="RHEA-COMP:12126"/>
        <dbReference type="ChEBI" id="CHEBI:57856"/>
        <dbReference type="ChEBI" id="CHEBI:59789"/>
        <dbReference type="ChEBI" id="CHEBI:90510"/>
        <dbReference type="ChEBI" id="CHEBI:90511"/>
        <dbReference type="EC" id="2.1.1.100"/>
    </reaction>
</comment>
<organism evidence="6 7">
    <name type="scientific">Cristinia sonorae</name>
    <dbReference type="NCBI Taxonomy" id="1940300"/>
    <lineage>
        <taxon>Eukaryota</taxon>
        <taxon>Fungi</taxon>
        <taxon>Dikarya</taxon>
        <taxon>Basidiomycota</taxon>
        <taxon>Agaricomycotina</taxon>
        <taxon>Agaricomycetes</taxon>
        <taxon>Agaricomycetidae</taxon>
        <taxon>Agaricales</taxon>
        <taxon>Pleurotineae</taxon>
        <taxon>Stephanosporaceae</taxon>
        <taxon>Cristinia</taxon>
    </lineage>
</organism>
<dbReference type="Gene3D" id="1.20.120.1630">
    <property type="match status" value="1"/>
</dbReference>
<evidence type="ECO:0000256" key="3">
    <source>
        <dbReference type="ARBA" id="ARBA00022989"/>
    </source>
</evidence>
<keyword evidence="7" id="KW-1185">Reference proteome</keyword>
<evidence type="ECO:0000313" key="7">
    <source>
        <dbReference type="Proteomes" id="UP000813824"/>
    </source>
</evidence>
<dbReference type="EMBL" id="JAEVFJ010000057">
    <property type="protein sequence ID" value="KAH8079093.1"/>
    <property type="molecule type" value="Genomic_DNA"/>
</dbReference>
<dbReference type="InterPro" id="IPR007269">
    <property type="entry name" value="ICMT_MeTrfase"/>
</dbReference>
<keyword evidence="5" id="KW-0808">Transferase</keyword>
<dbReference type="PANTHER" id="PTHR12714">
    <property type="entry name" value="PROTEIN-S ISOPRENYLCYSTEINE O-METHYLTRANSFERASE"/>
    <property type="match status" value="1"/>
</dbReference>
<accession>A0A8K0UDR3</accession>
<feature type="transmembrane region" description="Helical" evidence="5">
    <location>
        <begin position="131"/>
        <end position="152"/>
    </location>
</feature>
<protein>
    <recommendedName>
        <fullName evidence="5">Protein-S-isoprenylcysteine O-methyltransferase</fullName>
        <ecNumber evidence="5">2.1.1.100</ecNumber>
    </recommendedName>
</protein>
<comment type="similarity">
    <text evidence="5">Belongs to the class VI-like SAM-binding methyltransferase superfamily. Isoprenylcysteine carboxyl methyltransferase family.</text>
</comment>
<dbReference type="Proteomes" id="UP000813824">
    <property type="component" value="Unassembled WGS sequence"/>
</dbReference>
<dbReference type="OrthoDB" id="422086at2759"/>
<dbReference type="GO" id="GO:0004671">
    <property type="term" value="F:protein C-terminal S-isoprenylcysteine carboxyl O-methyltransferase activity"/>
    <property type="evidence" value="ECO:0007669"/>
    <property type="project" value="UniProtKB-EC"/>
</dbReference>
<keyword evidence="5" id="KW-0256">Endoplasmic reticulum</keyword>
<evidence type="ECO:0000256" key="5">
    <source>
        <dbReference type="RuleBase" id="RU362022"/>
    </source>
</evidence>
<gene>
    <name evidence="6" type="ORF">BXZ70DRAFT_901785</name>
</gene>
<keyword evidence="5" id="KW-0489">Methyltransferase</keyword>
<dbReference type="Pfam" id="PF04140">
    <property type="entry name" value="ICMT"/>
    <property type="match status" value="1"/>
</dbReference>
<comment type="caution">
    <text evidence="6">The sequence shown here is derived from an EMBL/GenBank/DDBJ whole genome shotgun (WGS) entry which is preliminary data.</text>
</comment>
<keyword evidence="3 5" id="KW-1133">Transmembrane helix</keyword>
<proteinExistence type="inferred from homology"/>
<evidence type="ECO:0000256" key="1">
    <source>
        <dbReference type="ARBA" id="ARBA00004141"/>
    </source>
</evidence>
<evidence type="ECO:0000313" key="6">
    <source>
        <dbReference type="EMBL" id="KAH8079093.1"/>
    </source>
</evidence>